<evidence type="ECO:0000256" key="7">
    <source>
        <dbReference type="RuleBase" id="RU365103"/>
    </source>
</evidence>
<dbReference type="Gene3D" id="3.40.50.2000">
    <property type="entry name" value="Glycogen Phosphorylase B"/>
    <property type="match status" value="1"/>
</dbReference>
<comment type="similarity">
    <text evidence="7">Belongs to the glycosyltransferase group 1 family.</text>
</comment>
<comment type="function">
    <text evidence="7">Involved in lipopolysaccharide (LPS) biosynthesis. Catalyzes the transfer of 3-deoxy-D-manno-octulosonate (Kdo) residue(s) from CMP-Kdo to lipid IV(A), the tetraacyldisaccharide-1,4'-bisphosphate precursor of lipid A.</text>
</comment>
<comment type="pathway">
    <text evidence="1 7">Bacterial outer membrane biogenesis; LPS core biosynthesis.</text>
</comment>
<dbReference type="Gene3D" id="3.40.50.11720">
    <property type="entry name" value="3-Deoxy-D-manno-octulosonic-acid transferase, N-terminal domain"/>
    <property type="match status" value="1"/>
</dbReference>
<dbReference type="SUPFAM" id="SSF53756">
    <property type="entry name" value="UDP-Glycosyltransferase/glycogen phosphorylase"/>
    <property type="match status" value="1"/>
</dbReference>
<keyword evidence="7" id="KW-0472">Membrane</keyword>
<dbReference type="EMBL" id="BAABFA010000001">
    <property type="protein sequence ID" value="GAA4459775.1"/>
    <property type="molecule type" value="Genomic_DNA"/>
</dbReference>
<evidence type="ECO:0000256" key="2">
    <source>
        <dbReference type="ARBA" id="ARBA00012621"/>
    </source>
</evidence>
<keyword evidence="7" id="KW-1003">Cell membrane</keyword>
<protein>
    <recommendedName>
        <fullName evidence="3 7">3-deoxy-D-manno-octulosonic acid transferase</fullName>
        <shortName evidence="7">Kdo transferase</shortName>
        <ecNumber evidence="2 7">2.4.99.12</ecNumber>
    </recommendedName>
    <alternativeName>
        <fullName evidence="5 7">Lipid IV(A) 3-deoxy-D-manno-octulosonic acid transferase</fullName>
    </alternativeName>
</protein>
<gene>
    <name evidence="9" type="ORF">GCM10023093_01370</name>
</gene>
<proteinExistence type="inferred from homology"/>
<keyword evidence="10" id="KW-1185">Reference proteome</keyword>
<comment type="catalytic activity">
    <reaction evidence="6 7">
        <text>lipid IVA (E. coli) + CMP-3-deoxy-beta-D-manno-octulosonate = alpha-Kdo-(2-&gt;6)-lipid IVA (E. coli) + CMP + H(+)</text>
        <dbReference type="Rhea" id="RHEA:28066"/>
        <dbReference type="ChEBI" id="CHEBI:15378"/>
        <dbReference type="ChEBI" id="CHEBI:58603"/>
        <dbReference type="ChEBI" id="CHEBI:60364"/>
        <dbReference type="ChEBI" id="CHEBI:60377"/>
        <dbReference type="ChEBI" id="CHEBI:85987"/>
        <dbReference type="EC" id="2.4.99.12"/>
    </reaction>
</comment>
<dbReference type="EC" id="2.4.99.12" evidence="2 7"/>
<dbReference type="Proteomes" id="UP001500067">
    <property type="component" value="Unassembled WGS sequence"/>
</dbReference>
<dbReference type="PANTHER" id="PTHR42755">
    <property type="entry name" value="3-DEOXY-MANNO-OCTULOSONATE CYTIDYLYLTRANSFERASE"/>
    <property type="match status" value="1"/>
</dbReference>
<sequence length="420" mass="46502">MAAVFLYRLSLALYGLGIRVAALYSDKARKWVAGRRNWQQELQKALAPGKKRIWIHCSSLGEFEQGRPLIELLSQRYPAYEVVLTFFSPSGYEACRGYTGVHHILYLPMDGPAAARHFVAAVDPELVIFVKYEFWHYYLHEVNRRGIPLLLVSAAFRQQQSFFKGYGGFFRGMLRCFSHIHVQDAASAALLAGIGIKDNVSISGDTRYDRVTAIAQRLRPIAEAERFRGDSKVLVAGSTWPDDEKLIKDALPALPTGWKLIIAPHEIDAAHIRQVQELFAGECALYSALAADASLYQKRILIIDNIGMLSSLYAYGHLAYVGGGFARGGIHNTLEPAIFGLPVVMGPVYEKFVEAVRLVEIGGAFPVADATAARAIFHQLATDDTRRLQIHDTVSRFMKENTGAADRICAQVAASGWLSS</sequence>
<dbReference type="InterPro" id="IPR007507">
    <property type="entry name" value="Glycos_transf_N"/>
</dbReference>
<comment type="subcellular location">
    <subcellularLocation>
        <location evidence="7">Cell membrane</location>
    </subcellularLocation>
</comment>
<dbReference type="PANTHER" id="PTHR42755:SF1">
    <property type="entry name" value="3-DEOXY-D-MANNO-OCTULOSONIC ACID TRANSFERASE, MITOCHONDRIAL-RELATED"/>
    <property type="match status" value="1"/>
</dbReference>
<dbReference type="Pfam" id="PF04413">
    <property type="entry name" value="Glycos_transf_N"/>
    <property type="match status" value="1"/>
</dbReference>
<comment type="caution">
    <text evidence="9">The sequence shown here is derived from an EMBL/GenBank/DDBJ whole genome shotgun (WGS) entry which is preliminary data.</text>
</comment>
<evidence type="ECO:0000256" key="6">
    <source>
        <dbReference type="ARBA" id="ARBA00049183"/>
    </source>
</evidence>
<evidence type="ECO:0000256" key="3">
    <source>
        <dbReference type="ARBA" id="ARBA00019077"/>
    </source>
</evidence>
<organism evidence="9 10">
    <name type="scientific">Nemorincola caseinilytica</name>
    <dbReference type="NCBI Taxonomy" id="2054315"/>
    <lineage>
        <taxon>Bacteria</taxon>
        <taxon>Pseudomonadati</taxon>
        <taxon>Bacteroidota</taxon>
        <taxon>Chitinophagia</taxon>
        <taxon>Chitinophagales</taxon>
        <taxon>Chitinophagaceae</taxon>
        <taxon>Nemorincola</taxon>
    </lineage>
</organism>
<dbReference type="InterPro" id="IPR038107">
    <property type="entry name" value="Glycos_transf_N_sf"/>
</dbReference>
<feature type="domain" description="3-deoxy-D-manno-octulosonic-acid transferase N-terminal" evidence="8">
    <location>
        <begin position="38"/>
        <end position="209"/>
    </location>
</feature>
<name>A0ABP8N617_9BACT</name>
<keyword evidence="7" id="KW-0448">Lipopolysaccharide biosynthesis</keyword>
<evidence type="ECO:0000259" key="8">
    <source>
        <dbReference type="Pfam" id="PF04413"/>
    </source>
</evidence>
<accession>A0ABP8N617</accession>
<evidence type="ECO:0000256" key="1">
    <source>
        <dbReference type="ARBA" id="ARBA00004713"/>
    </source>
</evidence>
<keyword evidence="4 7" id="KW-0808">Transferase</keyword>
<dbReference type="InterPro" id="IPR039901">
    <property type="entry name" value="Kdotransferase"/>
</dbReference>
<reference evidence="10" key="1">
    <citation type="journal article" date="2019" name="Int. J. Syst. Evol. Microbiol.">
        <title>The Global Catalogue of Microorganisms (GCM) 10K type strain sequencing project: providing services to taxonomists for standard genome sequencing and annotation.</title>
        <authorList>
            <consortium name="The Broad Institute Genomics Platform"/>
            <consortium name="The Broad Institute Genome Sequencing Center for Infectious Disease"/>
            <person name="Wu L."/>
            <person name="Ma J."/>
        </authorList>
    </citation>
    <scope>NUCLEOTIDE SEQUENCE [LARGE SCALE GENOMIC DNA]</scope>
    <source>
        <strain evidence="10">JCM 32105</strain>
    </source>
</reference>
<evidence type="ECO:0000256" key="5">
    <source>
        <dbReference type="ARBA" id="ARBA00031445"/>
    </source>
</evidence>
<evidence type="ECO:0000256" key="4">
    <source>
        <dbReference type="ARBA" id="ARBA00022679"/>
    </source>
</evidence>
<evidence type="ECO:0000313" key="10">
    <source>
        <dbReference type="Proteomes" id="UP001500067"/>
    </source>
</evidence>
<evidence type="ECO:0000313" key="9">
    <source>
        <dbReference type="EMBL" id="GAA4459775.1"/>
    </source>
</evidence>